<dbReference type="InterPro" id="IPR046373">
    <property type="entry name" value="Acyl-CoA_Oxase/DH_mid-dom_sf"/>
</dbReference>
<dbReference type="RefSeq" id="WP_378612380.1">
    <property type="nucleotide sequence ID" value="NZ_JBHSAX010000011.1"/>
</dbReference>
<dbReference type="Gene3D" id="2.40.110.10">
    <property type="entry name" value="Butyryl-CoA Dehydrogenase, subunit A, domain 2"/>
    <property type="match status" value="1"/>
</dbReference>
<protein>
    <submittedName>
        <fullName evidence="9">Acyl-CoA dehydrogenase family protein</fullName>
    </submittedName>
</protein>
<dbReference type="Gene3D" id="1.20.140.10">
    <property type="entry name" value="Butyryl-CoA Dehydrogenase, subunit A, domain 3"/>
    <property type="match status" value="1"/>
</dbReference>
<dbReference type="PANTHER" id="PTHR43884">
    <property type="entry name" value="ACYL-COA DEHYDROGENASE"/>
    <property type="match status" value="1"/>
</dbReference>
<reference evidence="10" key="1">
    <citation type="journal article" date="2019" name="Int. J. Syst. Evol. Microbiol.">
        <title>The Global Catalogue of Microorganisms (GCM) 10K type strain sequencing project: providing services to taxonomists for standard genome sequencing and annotation.</title>
        <authorList>
            <consortium name="The Broad Institute Genomics Platform"/>
            <consortium name="The Broad Institute Genome Sequencing Center for Infectious Disease"/>
            <person name="Wu L."/>
            <person name="Ma J."/>
        </authorList>
    </citation>
    <scope>NUCLEOTIDE SEQUENCE [LARGE SCALE GENOMIC DNA]</scope>
    <source>
        <strain evidence="10">CGMCC 4.7330</strain>
    </source>
</reference>
<evidence type="ECO:0000256" key="2">
    <source>
        <dbReference type="ARBA" id="ARBA00009347"/>
    </source>
</evidence>
<proteinExistence type="inferred from homology"/>
<evidence type="ECO:0000256" key="5">
    <source>
        <dbReference type="RuleBase" id="RU362125"/>
    </source>
</evidence>
<dbReference type="InterPro" id="IPR006091">
    <property type="entry name" value="Acyl-CoA_Oxase/DH_mid-dom"/>
</dbReference>
<dbReference type="Pfam" id="PF02771">
    <property type="entry name" value="Acyl-CoA_dh_N"/>
    <property type="match status" value="1"/>
</dbReference>
<evidence type="ECO:0000256" key="4">
    <source>
        <dbReference type="ARBA" id="ARBA00022827"/>
    </source>
</evidence>
<keyword evidence="4 5" id="KW-0274">FAD</keyword>
<sequence>MTDFLATGSLPEDYRDLAMTVREFARAVVAPVSAEHDAESSFPYEVVAGMAEMGLFGLPFPEEYGGMGGDYFALCLALEELAKVDQSVAITLEAGVSLGAMPIYRFGTEEQKRHWLPQLTGGRALAAFGLTEPGAGSDAGGTKTTAVVDSGEWVINGSKQFITNSGTDITRLVTVTAVTGTTGGKKEISTILVPADTPGFVAGPAYDKVGWNASDTHPLSFTDVRVPEENLLGERGRGYANFLRILDEGRIAIAAVAVGAAQGCVDESVRYAGERDAFGKPIGRNQAIAFKIARMEARAHTARTAYYDAAALMLSGKPFKKQASIAKMVASEAAMDNARDATQIFGGYGFMNEYTVARHYRDSKILEVGEGTTEVQLLLIARELGL</sequence>
<dbReference type="SUPFAM" id="SSF56645">
    <property type="entry name" value="Acyl-CoA dehydrogenase NM domain-like"/>
    <property type="match status" value="1"/>
</dbReference>
<evidence type="ECO:0000313" key="9">
    <source>
        <dbReference type="EMBL" id="MFC3962602.1"/>
    </source>
</evidence>
<keyword evidence="3 5" id="KW-0285">Flavoprotein</keyword>
<comment type="similarity">
    <text evidence="2 5">Belongs to the acyl-CoA dehydrogenase family.</text>
</comment>
<comment type="cofactor">
    <cofactor evidence="1 5">
        <name>FAD</name>
        <dbReference type="ChEBI" id="CHEBI:57692"/>
    </cofactor>
</comment>
<dbReference type="InterPro" id="IPR037069">
    <property type="entry name" value="AcylCoA_DH/ox_N_sf"/>
</dbReference>
<feature type="domain" description="Acyl-CoA oxidase/dehydrogenase middle" evidence="7">
    <location>
        <begin position="127"/>
        <end position="224"/>
    </location>
</feature>
<comment type="caution">
    <text evidence="9">The sequence shown here is derived from an EMBL/GenBank/DDBJ whole genome shotgun (WGS) entry which is preliminary data.</text>
</comment>
<evidence type="ECO:0000259" key="7">
    <source>
        <dbReference type="Pfam" id="PF02770"/>
    </source>
</evidence>
<dbReference type="PIRSF" id="PIRSF016578">
    <property type="entry name" value="HsaA"/>
    <property type="match status" value="1"/>
</dbReference>
<name>A0ABV8DT56_9NOCA</name>
<dbReference type="Pfam" id="PF00441">
    <property type="entry name" value="Acyl-CoA_dh_1"/>
    <property type="match status" value="1"/>
</dbReference>
<gene>
    <name evidence="9" type="ORF">ACFO0B_11450</name>
</gene>
<feature type="domain" description="Acyl-CoA dehydrogenase/oxidase N-terminal" evidence="8">
    <location>
        <begin position="12"/>
        <end position="122"/>
    </location>
</feature>
<dbReference type="InterPro" id="IPR009075">
    <property type="entry name" value="AcylCo_DH/oxidase_C"/>
</dbReference>
<dbReference type="InterPro" id="IPR006089">
    <property type="entry name" value="Acyl-CoA_DH_CS"/>
</dbReference>
<organism evidence="9 10">
    <name type="scientific">Nocardia jiangsuensis</name>
    <dbReference type="NCBI Taxonomy" id="1691563"/>
    <lineage>
        <taxon>Bacteria</taxon>
        <taxon>Bacillati</taxon>
        <taxon>Actinomycetota</taxon>
        <taxon>Actinomycetes</taxon>
        <taxon>Mycobacteriales</taxon>
        <taxon>Nocardiaceae</taxon>
        <taxon>Nocardia</taxon>
    </lineage>
</organism>
<dbReference type="Gene3D" id="1.10.540.10">
    <property type="entry name" value="Acyl-CoA dehydrogenase/oxidase, N-terminal domain"/>
    <property type="match status" value="1"/>
</dbReference>
<dbReference type="PANTHER" id="PTHR43884:SF12">
    <property type="entry name" value="ISOVALERYL-COA DEHYDROGENASE, MITOCHONDRIAL-RELATED"/>
    <property type="match status" value="1"/>
</dbReference>
<dbReference type="PROSITE" id="PS00072">
    <property type="entry name" value="ACYL_COA_DH_1"/>
    <property type="match status" value="1"/>
</dbReference>
<dbReference type="Pfam" id="PF02770">
    <property type="entry name" value="Acyl-CoA_dh_M"/>
    <property type="match status" value="1"/>
</dbReference>
<evidence type="ECO:0000256" key="1">
    <source>
        <dbReference type="ARBA" id="ARBA00001974"/>
    </source>
</evidence>
<feature type="domain" description="Acyl-CoA dehydrogenase/oxidase C-terminal" evidence="6">
    <location>
        <begin position="236"/>
        <end position="384"/>
    </location>
</feature>
<dbReference type="InterPro" id="IPR013786">
    <property type="entry name" value="AcylCoA_DH/ox_N"/>
</dbReference>
<keyword evidence="5" id="KW-0560">Oxidoreductase</keyword>
<dbReference type="EMBL" id="JBHSAX010000011">
    <property type="protein sequence ID" value="MFC3962602.1"/>
    <property type="molecule type" value="Genomic_DNA"/>
</dbReference>
<evidence type="ECO:0000259" key="6">
    <source>
        <dbReference type="Pfam" id="PF00441"/>
    </source>
</evidence>
<evidence type="ECO:0000256" key="3">
    <source>
        <dbReference type="ARBA" id="ARBA00022630"/>
    </source>
</evidence>
<dbReference type="PROSITE" id="PS00073">
    <property type="entry name" value="ACYL_COA_DH_2"/>
    <property type="match status" value="1"/>
</dbReference>
<dbReference type="InterPro" id="IPR036250">
    <property type="entry name" value="AcylCo_DH-like_C"/>
</dbReference>
<evidence type="ECO:0000313" key="10">
    <source>
        <dbReference type="Proteomes" id="UP001595696"/>
    </source>
</evidence>
<accession>A0ABV8DT56</accession>
<dbReference type="InterPro" id="IPR009100">
    <property type="entry name" value="AcylCoA_DH/oxidase_NM_dom_sf"/>
</dbReference>
<evidence type="ECO:0000259" key="8">
    <source>
        <dbReference type="Pfam" id="PF02771"/>
    </source>
</evidence>
<keyword evidence="10" id="KW-1185">Reference proteome</keyword>
<dbReference type="Proteomes" id="UP001595696">
    <property type="component" value="Unassembled WGS sequence"/>
</dbReference>
<dbReference type="SUPFAM" id="SSF47203">
    <property type="entry name" value="Acyl-CoA dehydrogenase C-terminal domain-like"/>
    <property type="match status" value="1"/>
</dbReference>